<evidence type="ECO:0000313" key="1">
    <source>
        <dbReference type="EMBL" id="EGA70124.1"/>
    </source>
</evidence>
<accession>E8M752</accession>
<sequence>MKHSNVISITRASRDLTAFTMVAANAKSVNRDRKSQLVI</sequence>
<evidence type="ECO:0000313" key="2">
    <source>
        <dbReference type="Proteomes" id="UP000006228"/>
    </source>
</evidence>
<name>E8M752_PHOS4</name>
<dbReference type="AlphaFoldDB" id="E8M752"/>
<comment type="caution">
    <text evidence="1">The sequence shown here is derived from an EMBL/GenBank/DDBJ whole genome shotgun (WGS) entry which is preliminary data.</text>
</comment>
<protein>
    <submittedName>
        <fullName evidence="1">Uncharacterized protein</fullName>
    </submittedName>
</protein>
<gene>
    <name evidence="1" type="ORF">VISI1226_17921</name>
</gene>
<reference evidence="1 2" key="1">
    <citation type="journal article" date="2012" name="Int. J. Syst. Evol. Microbiol.">
        <title>Vibrio caribbeanicus sp. nov., isolated from the marine sponge Scleritoderma cyanea.</title>
        <authorList>
            <person name="Hoffmann M."/>
            <person name="Monday S.R."/>
            <person name="Allard M.W."/>
            <person name="Strain E.A."/>
            <person name="Whittaker P."/>
            <person name="Naum M."/>
            <person name="McCarthy P.J."/>
            <person name="Lopez J.V."/>
            <person name="Fischer M."/>
            <person name="Brown E.W."/>
        </authorList>
    </citation>
    <scope>NUCLEOTIDE SEQUENCE [LARGE SCALE GENOMIC DNA]</scope>
    <source>
        <strain evidence="2">DSMZ 21326</strain>
    </source>
</reference>
<organism evidence="1 2">
    <name type="scientific">Vibrio sinaloensis DSM 21326</name>
    <dbReference type="NCBI Taxonomy" id="945550"/>
    <lineage>
        <taxon>Bacteria</taxon>
        <taxon>Pseudomonadati</taxon>
        <taxon>Pseudomonadota</taxon>
        <taxon>Gammaproteobacteria</taxon>
        <taxon>Vibrionales</taxon>
        <taxon>Vibrionaceae</taxon>
        <taxon>Vibrio</taxon>
        <taxon>Vibrio oreintalis group</taxon>
    </lineage>
</organism>
<dbReference type="Proteomes" id="UP000006228">
    <property type="component" value="Unassembled WGS sequence"/>
</dbReference>
<proteinExistence type="predicted"/>
<dbReference type="EMBL" id="AEVT01000062">
    <property type="protein sequence ID" value="EGA70124.1"/>
    <property type="molecule type" value="Genomic_DNA"/>
</dbReference>